<dbReference type="Pfam" id="PF06580">
    <property type="entry name" value="His_kinase"/>
    <property type="match status" value="1"/>
</dbReference>
<dbReference type="GO" id="GO:0004673">
    <property type="term" value="F:protein histidine kinase activity"/>
    <property type="evidence" value="ECO:0007669"/>
    <property type="project" value="UniProtKB-EC"/>
</dbReference>
<accession>A0ABV7X7F7</accession>
<sequence>MMEGLRSRIARANALLGREGLWLIAALWVLQLAVVTLRQNLSESEAPGLENFARRLAIAAAGAGLFYLIGLLLAAVPRGRVAVRAALALPLATLFTGVHVVINNFVFFYTGYFAVDGSTDKERVKSLLDPVGIYVSGTYWLWGYLSWTVVVIALAYARELGERDRRVAEAEALARRAQLRALRYQVNPHFLFNALNATAALVTAKETARAEEMLANLADFLRASLDAEPLDDVPLSAELDYARLYLDIEQVRFSDRMRVVFDVPPGLRGALVPNLILQPLFENAVKHGVSPSTEPVTIKVRAAEVNGKLAITVTDDGARPADTPGMGIGLTNIAQRLAARFEGAGGLTAAAGAAGGYAATVTLPLQFNLTEAAE</sequence>
<dbReference type="EMBL" id="JBHRXV010000001">
    <property type="protein sequence ID" value="MFC3711133.1"/>
    <property type="molecule type" value="Genomic_DNA"/>
</dbReference>
<dbReference type="InterPro" id="IPR010559">
    <property type="entry name" value="Sig_transdc_His_kin_internal"/>
</dbReference>
<feature type="transmembrane region" description="Helical" evidence="1">
    <location>
        <begin position="131"/>
        <end position="156"/>
    </location>
</feature>
<dbReference type="Pfam" id="PF02518">
    <property type="entry name" value="HATPase_c"/>
    <property type="match status" value="1"/>
</dbReference>
<evidence type="ECO:0000313" key="4">
    <source>
        <dbReference type="EMBL" id="MFC3711133.1"/>
    </source>
</evidence>
<evidence type="ECO:0000259" key="2">
    <source>
        <dbReference type="Pfam" id="PF02518"/>
    </source>
</evidence>
<keyword evidence="1" id="KW-0472">Membrane</keyword>
<keyword evidence="4" id="KW-0808">Transferase</keyword>
<dbReference type="EC" id="2.7.13.3" evidence="4"/>
<dbReference type="PANTHER" id="PTHR34220">
    <property type="entry name" value="SENSOR HISTIDINE KINASE YPDA"/>
    <property type="match status" value="1"/>
</dbReference>
<dbReference type="Gene3D" id="3.30.565.10">
    <property type="entry name" value="Histidine kinase-like ATPase, C-terminal domain"/>
    <property type="match status" value="1"/>
</dbReference>
<reference evidence="5" key="1">
    <citation type="journal article" date="2019" name="Int. J. Syst. Evol. Microbiol.">
        <title>The Global Catalogue of Microorganisms (GCM) 10K type strain sequencing project: providing services to taxonomists for standard genome sequencing and annotation.</title>
        <authorList>
            <consortium name="The Broad Institute Genomics Platform"/>
            <consortium name="The Broad Institute Genome Sequencing Center for Infectious Disease"/>
            <person name="Wu L."/>
            <person name="Ma J."/>
        </authorList>
    </citation>
    <scope>NUCLEOTIDE SEQUENCE [LARGE SCALE GENOMIC DNA]</scope>
    <source>
        <strain evidence="5">KCTC 42644</strain>
    </source>
</reference>
<dbReference type="PANTHER" id="PTHR34220:SF7">
    <property type="entry name" value="SENSOR HISTIDINE KINASE YPDA"/>
    <property type="match status" value="1"/>
</dbReference>
<dbReference type="RefSeq" id="WP_380855454.1">
    <property type="nucleotide sequence ID" value="NZ_JBHRXV010000001.1"/>
</dbReference>
<gene>
    <name evidence="4" type="ORF">ACFOMD_01030</name>
</gene>
<feature type="domain" description="Signal transduction histidine kinase internal region" evidence="3">
    <location>
        <begin position="177"/>
        <end position="256"/>
    </location>
</feature>
<evidence type="ECO:0000259" key="3">
    <source>
        <dbReference type="Pfam" id="PF06580"/>
    </source>
</evidence>
<dbReference type="InterPro" id="IPR036890">
    <property type="entry name" value="HATPase_C_sf"/>
</dbReference>
<dbReference type="SUPFAM" id="SSF55874">
    <property type="entry name" value="ATPase domain of HSP90 chaperone/DNA topoisomerase II/histidine kinase"/>
    <property type="match status" value="1"/>
</dbReference>
<keyword evidence="1" id="KW-0812">Transmembrane</keyword>
<feature type="domain" description="Histidine kinase/HSP90-like ATPase" evidence="2">
    <location>
        <begin position="276"/>
        <end position="366"/>
    </location>
</feature>
<evidence type="ECO:0000256" key="1">
    <source>
        <dbReference type="SAM" id="Phobius"/>
    </source>
</evidence>
<dbReference type="InterPro" id="IPR003594">
    <property type="entry name" value="HATPase_dom"/>
</dbReference>
<proteinExistence type="predicted"/>
<keyword evidence="5" id="KW-1185">Reference proteome</keyword>
<comment type="caution">
    <text evidence="4">The sequence shown here is derived from an EMBL/GenBank/DDBJ whole genome shotgun (WGS) entry which is preliminary data.</text>
</comment>
<protein>
    <submittedName>
        <fullName evidence="4">Sensor histidine kinase</fullName>
        <ecNumber evidence="4">2.7.13.3</ecNumber>
    </submittedName>
</protein>
<name>A0ABV7X7F7_9SPHN</name>
<keyword evidence="1" id="KW-1133">Transmembrane helix</keyword>
<keyword evidence="4" id="KW-0418">Kinase</keyword>
<dbReference type="Proteomes" id="UP001595615">
    <property type="component" value="Unassembled WGS sequence"/>
</dbReference>
<feature type="transmembrane region" description="Helical" evidence="1">
    <location>
        <begin position="57"/>
        <end position="76"/>
    </location>
</feature>
<feature type="transmembrane region" description="Helical" evidence="1">
    <location>
        <begin position="20"/>
        <end position="37"/>
    </location>
</feature>
<evidence type="ECO:0000313" key="5">
    <source>
        <dbReference type="Proteomes" id="UP001595615"/>
    </source>
</evidence>
<organism evidence="4 5">
    <name type="scientific">Sphingoaurantiacus capsulatus</name>
    <dbReference type="NCBI Taxonomy" id="1771310"/>
    <lineage>
        <taxon>Bacteria</taxon>
        <taxon>Pseudomonadati</taxon>
        <taxon>Pseudomonadota</taxon>
        <taxon>Alphaproteobacteria</taxon>
        <taxon>Sphingomonadales</taxon>
        <taxon>Sphingosinicellaceae</taxon>
        <taxon>Sphingoaurantiacus</taxon>
    </lineage>
</organism>
<feature type="transmembrane region" description="Helical" evidence="1">
    <location>
        <begin position="88"/>
        <end position="111"/>
    </location>
</feature>
<dbReference type="InterPro" id="IPR050640">
    <property type="entry name" value="Bact_2-comp_sensor_kinase"/>
</dbReference>